<reference evidence="5 6" key="1">
    <citation type="submission" date="2018-11" db="EMBL/GenBank/DDBJ databases">
        <authorList>
            <consortium name="Pathogen Informatics"/>
        </authorList>
    </citation>
    <scope>NUCLEOTIDE SEQUENCE [LARGE SCALE GENOMIC DNA]</scope>
</reference>
<dbReference type="InterPro" id="IPR035983">
    <property type="entry name" value="Hect_E3_ubiquitin_ligase"/>
</dbReference>
<evidence type="ECO:0000313" key="5">
    <source>
        <dbReference type="EMBL" id="VDN19994.1"/>
    </source>
</evidence>
<evidence type="ECO:0000256" key="1">
    <source>
        <dbReference type="ARBA" id="ARBA00022786"/>
    </source>
</evidence>
<feature type="compositionally biased region" description="Polar residues" evidence="3">
    <location>
        <begin position="95"/>
        <end position="125"/>
    </location>
</feature>
<protein>
    <recommendedName>
        <fullName evidence="4">HECT domain-containing protein</fullName>
    </recommendedName>
</protein>
<name>A0A3P7LSY1_DIBLA</name>
<dbReference type="GO" id="GO:0000209">
    <property type="term" value="P:protein polyubiquitination"/>
    <property type="evidence" value="ECO:0007669"/>
    <property type="project" value="TreeGrafter"/>
</dbReference>
<evidence type="ECO:0000256" key="3">
    <source>
        <dbReference type="SAM" id="MobiDB-lite"/>
    </source>
</evidence>
<proteinExistence type="predicted"/>
<dbReference type="GO" id="GO:0090263">
    <property type="term" value="P:positive regulation of canonical Wnt signaling pathway"/>
    <property type="evidence" value="ECO:0007669"/>
    <property type="project" value="TreeGrafter"/>
</dbReference>
<dbReference type="EMBL" id="UYRU01070596">
    <property type="protein sequence ID" value="VDN19994.1"/>
    <property type="molecule type" value="Genomic_DNA"/>
</dbReference>
<accession>A0A3P7LSY1</accession>
<dbReference type="PANTHER" id="PTHR46276">
    <property type="entry name" value="E3 UBIQUITIN-PROTEIN LIGASE UBR5"/>
    <property type="match status" value="1"/>
</dbReference>
<dbReference type="PANTHER" id="PTHR46276:SF1">
    <property type="entry name" value="E3 UBIQUITIN-PROTEIN LIGASE UBR5"/>
    <property type="match status" value="1"/>
</dbReference>
<gene>
    <name evidence="5" type="ORF">DILT_LOCUS13529</name>
</gene>
<evidence type="ECO:0000259" key="4">
    <source>
        <dbReference type="PROSITE" id="PS50237"/>
    </source>
</evidence>
<feature type="compositionally biased region" description="Low complexity" evidence="3">
    <location>
        <begin position="16"/>
        <end position="33"/>
    </location>
</feature>
<feature type="compositionally biased region" description="Polar residues" evidence="3">
    <location>
        <begin position="35"/>
        <end position="73"/>
    </location>
</feature>
<evidence type="ECO:0000313" key="6">
    <source>
        <dbReference type="Proteomes" id="UP000281553"/>
    </source>
</evidence>
<dbReference type="OrthoDB" id="6284014at2759"/>
<dbReference type="Gene3D" id="3.30.2160.10">
    <property type="entry name" value="Hect, E3 ligase catalytic domain"/>
    <property type="match status" value="1"/>
</dbReference>
<comment type="caution">
    <text evidence="2">Lacks conserved residue(s) required for the propagation of feature annotation.</text>
</comment>
<dbReference type="SMART" id="SM00119">
    <property type="entry name" value="HECTc"/>
    <property type="match status" value="1"/>
</dbReference>
<organism evidence="5 6">
    <name type="scientific">Dibothriocephalus latus</name>
    <name type="common">Fish tapeworm</name>
    <name type="synonym">Diphyllobothrium latum</name>
    <dbReference type="NCBI Taxonomy" id="60516"/>
    <lineage>
        <taxon>Eukaryota</taxon>
        <taxon>Metazoa</taxon>
        <taxon>Spiralia</taxon>
        <taxon>Lophotrochozoa</taxon>
        <taxon>Platyhelminthes</taxon>
        <taxon>Cestoda</taxon>
        <taxon>Eucestoda</taxon>
        <taxon>Diphyllobothriidea</taxon>
        <taxon>Diphyllobothriidae</taxon>
        <taxon>Dibothriocephalus</taxon>
    </lineage>
</organism>
<dbReference type="Pfam" id="PF00632">
    <property type="entry name" value="HECT"/>
    <property type="match status" value="1"/>
</dbReference>
<dbReference type="Proteomes" id="UP000281553">
    <property type="component" value="Unassembled WGS sequence"/>
</dbReference>
<feature type="region of interest" description="Disordered" evidence="3">
    <location>
        <begin position="1"/>
        <end position="132"/>
    </location>
</feature>
<dbReference type="SUPFAM" id="SSF56204">
    <property type="entry name" value="Hect, E3 ligase catalytic domain"/>
    <property type="match status" value="1"/>
</dbReference>
<dbReference type="GO" id="GO:0034450">
    <property type="term" value="F:ubiquitin-ubiquitin ligase activity"/>
    <property type="evidence" value="ECO:0007669"/>
    <property type="project" value="TreeGrafter"/>
</dbReference>
<sequence length="440" mass="47854">MPDLSSILQPPSTAETSAGLRGATSSSTSAAGADNHSSAPFSVISTATITLSTSGTERSSLTNRPDFSFTSLTPRPLSVHRAESSHSEPMEVSYPASSSQPKTTVATTSNRDKAATTSQSASLNQSEDEEAAIVASRPERAPLFWQPGLGGFYSPRAVSQSPSTDSASLQCRYTIYRCVLRPSPHFPHFGCHAILLCIGRVIGLCLLTNETCPLRFNRHVLKYILGRPLCWHDFAFFDSTVYEGLRQLLLYTTSARPEGTSDSILDYNLTFALLAAPEEGGSVRSLSAQHPLVPGGDKIDVNSSNIYEFVKRYAEFKMREVIHEPLEHIRLGVFDVLPHNALDGLTSEDLRLLLNGVSDINVDTLVGYTTFLDESGASAFIALSEGTAGGSGVTENNAADRAARLKRWFWNVVRSMDARQRQDLVSVWCIFWFCSPSTTG</sequence>
<feature type="compositionally biased region" description="Basic and acidic residues" evidence="3">
    <location>
        <begin position="80"/>
        <end position="89"/>
    </location>
</feature>
<dbReference type="PROSITE" id="PS50237">
    <property type="entry name" value="HECT"/>
    <property type="match status" value="1"/>
</dbReference>
<feature type="domain" description="HECT" evidence="4">
    <location>
        <begin position="198"/>
        <end position="425"/>
    </location>
</feature>
<keyword evidence="1 2" id="KW-0833">Ubl conjugation pathway</keyword>
<evidence type="ECO:0000256" key="2">
    <source>
        <dbReference type="PROSITE-ProRule" id="PRU00104"/>
    </source>
</evidence>
<dbReference type="InterPro" id="IPR000569">
    <property type="entry name" value="HECT_dom"/>
</dbReference>
<dbReference type="AlphaFoldDB" id="A0A3P7LSY1"/>
<keyword evidence="6" id="KW-1185">Reference proteome</keyword>
<dbReference type="GO" id="GO:0005634">
    <property type="term" value="C:nucleus"/>
    <property type="evidence" value="ECO:0007669"/>
    <property type="project" value="TreeGrafter"/>
</dbReference>
<feature type="compositionally biased region" description="Polar residues" evidence="3">
    <location>
        <begin position="1"/>
        <end position="15"/>
    </location>
</feature>
<dbReference type="GO" id="GO:0005737">
    <property type="term" value="C:cytoplasm"/>
    <property type="evidence" value="ECO:0007669"/>
    <property type="project" value="TreeGrafter"/>
</dbReference>